<reference evidence="1 2" key="1">
    <citation type="submission" date="2018-01" db="EMBL/GenBank/DDBJ databases">
        <title>Complete genome sequence of Streptomyces lunaelactis MM109T, a Ferroverdin A producer isolated from cave moonmilk deposits.</title>
        <authorList>
            <person name="Naome A."/>
            <person name="Martinet L."/>
            <person name="Maciejewska M."/>
            <person name="Anderssen S."/>
            <person name="Adam D."/>
            <person name="Tenconi E."/>
            <person name="Deflandre B."/>
            <person name="Arguelles-Arias A."/>
            <person name="Calusinska M."/>
            <person name="Copieters W."/>
            <person name="Karim L."/>
            <person name="Hanikenne M."/>
            <person name="Baurain D."/>
            <person name="van Wezel G."/>
            <person name="Smargiasso N."/>
            <person name="de Pauw E."/>
            <person name="Delfosse P."/>
            <person name="Rigali S."/>
        </authorList>
    </citation>
    <scope>NUCLEOTIDE SEQUENCE [LARGE SCALE GENOMIC DNA]</scope>
    <source>
        <strain evidence="1 2">MM109</strain>
    </source>
</reference>
<dbReference type="Proteomes" id="UP000244201">
    <property type="component" value="Chromosome"/>
</dbReference>
<name>A0A2R4SVJ2_9ACTN</name>
<dbReference type="AlphaFoldDB" id="A0A2R4SVJ2"/>
<dbReference type="KEGG" id="slk:SLUN_00005"/>
<organism evidence="1 2">
    <name type="scientific">Streptomyces lunaelactis</name>
    <dbReference type="NCBI Taxonomy" id="1535768"/>
    <lineage>
        <taxon>Bacteria</taxon>
        <taxon>Bacillati</taxon>
        <taxon>Actinomycetota</taxon>
        <taxon>Actinomycetes</taxon>
        <taxon>Kitasatosporales</taxon>
        <taxon>Streptomycetaceae</taxon>
        <taxon>Streptomyces</taxon>
    </lineage>
</organism>
<evidence type="ECO:0000313" key="2">
    <source>
        <dbReference type="Proteomes" id="UP000244201"/>
    </source>
</evidence>
<sequence length="115" mass="12516">MEIVITEGKVRSETTGPDTPSAKRARTVANFLPRPELLTGATIVHNLDENYTGIRFETNAGPVVVMMPVAAGFEFTVVHESETGSRILGSIKGQTLAARAIAYRISEFLRLKSLK</sequence>
<evidence type="ECO:0000313" key="1">
    <source>
        <dbReference type="EMBL" id="AVZ70887.1"/>
    </source>
</evidence>
<dbReference type="EMBL" id="CP026304">
    <property type="protein sequence ID" value="AVZ70887.1"/>
    <property type="molecule type" value="Genomic_DNA"/>
</dbReference>
<protein>
    <submittedName>
        <fullName evidence="1">Uncharacterized protein</fullName>
    </submittedName>
</protein>
<keyword evidence="2" id="KW-1185">Reference proteome</keyword>
<dbReference type="GeneID" id="55653685"/>
<accession>A0A2R4SVJ2</accession>
<dbReference type="OrthoDB" id="4192051at2"/>
<dbReference type="RefSeq" id="WP_108146582.1">
    <property type="nucleotide sequence ID" value="NZ_CP026304.1"/>
</dbReference>
<proteinExistence type="predicted"/>
<gene>
    <name evidence="1" type="ORF">SLUN_00005</name>
</gene>